<dbReference type="GO" id="GO:0016616">
    <property type="term" value="F:oxidoreductase activity, acting on the CH-OH group of donors, NAD or NADP as acceptor"/>
    <property type="evidence" value="ECO:0007669"/>
    <property type="project" value="InterPro"/>
</dbReference>
<dbReference type="GO" id="GO:0016853">
    <property type="term" value="F:isomerase activity"/>
    <property type="evidence" value="ECO:0007669"/>
    <property type="project" value="UniProtKB-KW"/>
</dbReference>
<gene>
    <name evidence="4" type="ORF">Pla8534_57740</name>
</gene>
<organism evidence="4 5">
    <name type="scientific">Lignipirellula cremea</name>
    <dbReference type="NCBI Taxonomy" id="2528010"/>
    <lineage>
        <taxon>Bacteria</taxon>
        <taxon>Pseudomonadati</taxon>
        <taxon>Planctomycetota</taxon>
        <taxon>Planctomycetia</taxon>
        <taxon>Pirellulales</taxon>
        <taxon>Pirellulaceae</taxon>
        <taxon>Lignipirellula</taxon>
    </lineage>
</organism>
<dbReference type="EMBL" id="CP036433">
    <property type="protein sequence ID" value="QDU97915.1"/>
    <property type="molecule type" value="Genomic_DNA"/>
</dbReference>
<feature type="domain" description="3-beta hydroxysteroid dehydrogenase/isomerase" evidence="3">
    <location>
        <begin position="4"/>
        <end position="253"/>
    </location>
</feature>
<proteinExistence type="inferred from homology"/>
<evidence type="ECO:0000313" key="5">
    <source>
        <dbReference type="Proteomes" id="UP000317648"/>
    </source>
</evidence>
<dbReference type="GO" id="GO:0006694">
    <property type="term" value="P:steroid biosynthetic process"/>
    <property type="evidence" value="ECO:0007669"/>
    <property type="project" value="InterPro"/>
</dbReference>
<dbReference type="AlphaFoldDB" id="A0A518E1E3"/>
<dbReference type="OrthoDB" id="9811743at2"/>
<keyword evidence="4" id="KW-0413">Isomerase</keyword>
<comment type="similarity">
    <text evidence="1">Belongs to the 3-beta-HSD family.</text>
</comment>
<keyword evidence="2" id="KW-0560">Oxidoreductase</keyword>
<evidence type="ECO:0000259" key="3">
    <source>
        <dbReference type="Pfam" id="PF01073"/>
    </source>
</evidence>
<dbReference type="Pfam" id="PF01073">
    <property type="entry name" value="3Beta_HSD"/>
    <property type="match status" value="1"/>
</dbReference>
<dbReference type="InterPro" id="IPR050177">
    <property type="entry name" value="Lipid_A_modif_metabolic_enz"/>
</dbReference>
<dbReference type="InterPro" id="IPR036291">
    <property type="entry name" value="NAD(P)-bd_dom_sf"/>
</dbReference>
<dbReference type="InterPro" id="IPR002225">
    <property type="entry name" value="3Beta_OHSteriod_DH/Estase"/>
</dbReference>
<dbReference type="RefSeq" id="WP_145056712.1">
    <property type="nucleotide sequence ID" value="NZ_CP036433.1"/>
</dbReference>
<evidence type="ECO:0000313" key="4">
    <source>
        <dbReference type="EMBL" id="QDU97915.1"/>
    </source>
</evidence>
<evidence type="ECO:0000256" key="1">
    <source>
        <dbReference type="ARBA" id="ARBA00009219"/>
    </source>
</evidence>
<dbReference type="KEGG" id="lcre:Pla8534_57740"/>
<name>A0A518E1E3_9BACT</name>
<accession>A0A518E1E3</accession>
<reference evidence="4 5" key="1">
    <citation type="submission" date="2019-02" db="EMBL/GenBank/DDBJ databases">
        <title>Deep-cultivation of Planctomycetes and their phenomic and genomic characterization uncovers novel biology.</title>
        <authorList>
            <person name="Wiegand S."/>
            <person name="Jogler M."/>
            <person name="Boedeker C."/>
            <person name="Pinto D."/>
            <person name="Vollmers J."/>
            <person name="Rivas-Marin E."/>
            <person name="Kohn T."/>
            <person name="Peeters S.H."/>
            <person name="Heuer A."/>
            <person name="Rast P."/>
            <person name="Oberbeckmann S."/>
            <person name="Bunk B."/>
            <person name="Jeske O."/>
            <person name="Meyerdierks A."/>
            <person name="Storesund J.E."/>
            <person name="Kallscheuer N."/>
            <person name="Luecker S."/>
            <person name="Lage O.M."/>
            <person name="Pohl T."/>
            <person name="Merkel B.J."/>
            <person name="Hornburger P."/>
            <person name="Mueller R.-W."/>
            <person name="Bruemmer F."/>
            <person name="Labrenz M."/>
            <person name="Spormann A.M."/>
            <person name="Op den Camp H."/>
            <person name="Overmann J."/>
            <person name="Amann R."/>
            <person name="Jetten M.S.M."/>
            <person name="Mascher T."/>
            <person name="Medema M.H."/>
            <person name="Devos D.P."/>
            <person name="Kaster A.-K."/>
            <person name="Ovreas L."/>
            <person name="Rohde M."/>
            <person name="Galperin M.Y."/>
            <person name="Jogler C."/>
        </authorList>
    </citation>
    <scope>NUCLEOTIDE SEQUENCE [LARGE SCALE GENOMIC DNA]</scope>
    <source>
        <strain evidence="4 5">Pla85_3_4</strain>
    </source>
</reference>
<sequence length="330" mass="36101">MIALITGAGGFLGEYLTELLVAQGVTVRSYARGDYPRLRAMGVQMVQGDLRDAAAVQEACRGVDIVYHTAGVAGIWGPWSHYHGINTLGTEHILAGCRAHGVPRLVYTSSPSVTFDGGSQQNVDESAPYPQHWLCHYPHSKALAEQAVLAANDPPRLMTCSLRPHLIWGPRDQHLIPRLIQRAQAGALRQVGDGSNRVDMIYVENAATAHLQAAAALQPGSPVCGQAYFLSQDAPVNCWDWINEILQLAGVAPVSKRISFKAAWRIGAAMETAWRLFGITSEPRMTRFLAAQLATDHYFDIRRAKQDFGYRPVISTDEGMRRLAAAMQTS</sequence>
<dbReference type="PANTHER" id="PTHR43245:SF51">
    <property type="entry name" value="SHORT CHAIN DEHYDROGENASE_REDUCTASE FAMILY 42E, MEMBER 2"/>
    <property type="match status" value="1"/>
</dbReference>
<protein>
    <submittedName>
        <fullName evidence="4">3 beta-hydroxysteroid dehydrogenase/Delta 5--&gt;4-isomerase</fullName>
    </submittedName>
</protein>
<evidence type="ECO:0000256" key="2">
    <source>
        <dbReference type="ARBA" id="ARBA00023002"/>
    </source>
</evidence>
<keyword evidence="5" id="KW-1185">Reference proteome</keyword>
<dbReference type="PANTHER" id="PTHR43245">
    <property type="entry name" value="BIFUNCTIONAL POLYMYXIN RESISTANCE PROTEIN ARNA"/>
    <property type="match status" value="1"/>
</dbReference>
<dbReference type="SUPFAM" id="SSF51735">
    <property type="entry name" value="NAD(P)-binding Rossmann-fold domains"/>
    <property type="match status" value="1"/>
</dbReference>
<dbReference type="Gene3D" id="3.40.50.720">
    <property type="entry name" value="NAD(P)-binding Rossmann-like Domain"/>
    <property type="match status" value="1"/>
</dbReference>
<dbReference type="Proteomes" id="UP000317648">
    <property type="component" value="Chromosome"/>
</dbReference>